<evidence type="ECO:0000259" key="2">
    <source>
        <dbReference type="Pfam" id="PF11396"/>
    </source>
</evidence>
<dbReference type="InterPro" id="IPR021533">
    <property type="entry name" value="PepSY-like"/>
</dbReference>
<keyword evidence="1" id="KW-0732">Signal</keyword>
<dbReference type="Proteomes" id="UP000559626">
    <property type="component" value="Unassembled WGS sequence"/>
</dbReference>
<dbReference type="RefSeq" id="WP_169529733.1">
    <property type="nucleotide sequence ID" value="NZ_JABBGH010000001.1"/>
</dbReference>
<keyword evidence="4" id="KW-1185">Reference proteome</keyword>
<reference evidence="3 4" key="1">
    <citation type="submission" date="2020-04" db="EMBL/GenBank/DDBJ databases">
        <title>Hymenobacter polaris sp. nov., isolated from Arctic soil.</title>
        <authorList>
            <person name="Dahal R.H."/>
        </authorList>
    </citation>
    <scope>NUCLEOTIDE SEQUENCE [LARGE SCALE GENOMIC DNA]</scope>
    <source>
        <strain evidence="3 4">RP-2-7</strain>
    </source>
</reference>
<dbReference type="Pfam" id="PF11396">
    <property type="entry name" value="PepSY_like"/>
    <property type="match status" value="2"/>
</dbReference>
<gene>
    <name evidence="3" type="ORF">HHL22_04370</name>
</gene>
<dbReference type="AlphaFoldDB" id="A0A7Y0ABP0"/>
<dbReference type="Gene3D" id="3.10.450.360">
    <property type="match status" value="1"/>
</dbReference>
<feature type="chain" id="PRO_5031123679" description="Putative beta-lactamase-inhibitor-like PepSY-like domain-containing protein" evidence="1">
    <location>
        <begin position="21"/>
        <end position="144"/>
    </location>
</feature>
<evidence type="ECO:0000313" key="3">
    <source>
        <dbReference type="EMBL" id="NML64434.1"/>
    </source>
</evidence>
<feature type="signal peptide" evidence="1">
    <location>
        <begin position="1"/>
        <end position="20"/>
    </location>
</feature>
<evidence type="ECO:0000256" key="1">
    <source>
        <dbReference type="SAM" id="SignalP"/>
    </source>
</evidence>
<proteinExistence type="predicted"/>
<comment type="caution">
    <text evidence="3">The sequence shown here is derived from an EMBL/GenBank/DDBJ whole genome shotgun (WGS) entry which is preliminary data.</text>
</comment>
<protein>
    <recommendedName>
        <fullName evidence="2">Putative beta-lactamase-inhibitor-like PepSY-like domain-containing protein</fullName>
    </recommendedName>
</protein>
<dbReference type="SUPFAM" id="SSF160574">
    <property type="entry name" value="BT0923-like"/>
    <property type="match status" value="1"/>
</dbReference>
<feature type="domain" description="Putative beta-lactamase-inhibitor-like PepSY-like" evidence="2">
    <location>
        <begin position="69"/>
        <end position="141"/>
    </location>
</feature>
<sequence length="144" mass="15266">MQKLLISAALLVLAAGAAQAQKMTAAQVPAATKAAFKTKFPTVQRNTWEKEGPAYEAGFSMNGKTMSAVITADGKLQETETDMTSAQLPAAVRTTLARDYKAYQVHEAATIVRADGTTVYEAKVAKGGKKQDVLFTTNGKVAPK</sequence>
<dbReference type="EMBL" id="JABBGH010000001">
    <property type="protein sequence ID" value="NML64434.1"/>
    <property type="molecule type" value="Genomic_DNA"/>
</dbReference>
<name>A0A7Y0ABP0_9BACT</name>
<organism evidence="3 4">
    <name type="scientific">Hymenobacter polaris</name>
    <dbReference type="NCBI Taxonomy" id="2682546"/>
    <lineage>
        <taxon>Bacteria</taxon>
        <taxon>Pseudomonadati</taxon>
        <taxon>Bacteroidota</taxon>
        <taxon>Cytophagia</taxon>
        <taxon>Cytophagales</taxon>
        <taxon>Hymenobacteraceae</taxon>
        <taxon>Hymenobacter</taxon>
    </lineage>
</organism>
<evidence type="ECO:0000313" key="4">
    <source>
        <dbReference type="Proteomes" id="UP000559626"/>
    </source>
</evidence>
<accession>A0A7Y0ABP0</accession>
<feature type="domain" description="Putative beta-lactamase-inhibitor-like PepSY-like" evidence="2">
    <location>
        <begin position="20"/>
        <end position="66"/>
    </location>
</feature>